<reference evidence="3" key="1">
    <citation type="submission" date="2021-10" db="EMBL/GenBank/DDBJ databases">
        <title>Genome Sequence of The Candidatus Hydrogeosomobacter endosymbioticus, an Intracellular Bacterial Symbiont of the Anaerobic Ciliate GW7.</title>
        <authorList>
            <person name="Shiohama Y."/>
            <person name="Shinzato N."/>
        </authorList>
    </citation>
    <scope>NUCLEOTIDE SEQUENCE [LARGE SCALE GENOMIC DNA]</scope>
    <source>
        <strain evidence="3">200920</strain>
    </source>
</reference>
<feature type="signal peptide" evidence="2">
    <location>
        <begin position="1"/>
        <end position="27"/>
    </location>
</feature>
<dbReference type="Proteomes" id="UP001320209">
    <property type="component" value="Chromosome"/>
</dbReference>
<evidence type="ECO:0000256" key="1">
    <source>
        <dbReference type="SAM" id="MobiDB-lite"/>
    </source>
</evidence>
<feature type="region of interest" description="Disordered" evidence="1">
    <location>
        <begin position="25"/>
        <end position="189"/>
    </location>
</feature>
<evidence type="ECO:0000256" key="2">
    <source>
        <dbReference type="SAM" id="SignalP"/>
    </source>
</evidence>
<feature type="compositionally biased region" description="Basic and acidic residues" evidence="1">
    <location>
        <begin position="158"/>
        <end position="189"/>
    </location>
</feature>
<accession>A0ABM7V946</accession>
<dbReference type="RefSeq" id="WP_236864589.1">
    <property type="nucleotide sequence ID" value="NZ_AP025225.1"/>
</dbReference>
<feature type="compositionally biased region" description="Basic residues" evidence="1">
    <location>
        <begin position="86"/>
        <end position="114"/>
    </location>
</feature>
<feature type="chain" id="PRO_5046219701" evidence="2">
    <location>
        <begin position="28"/>
        <end position="189"/>
    </location>
</feature>
<keyword evidence="2" id="KW-0732">Signal</keyword>
<evidence type="ECO:0000313" key="3">
    <source>
        <dbReference type="EMBL" id="BDB96320.1"/>
    </source>
</evidence>
<keyword evidence="4" id="KW-1185">Reference proteome</keyword>
<protein>
    <submittedName>
        <fullName evidence="3">Uncharacterized protein</fullName>
    </submittedName>
</protein>
<organism evidence="3 4">
    <name type="scientific">Candidatus Hydrogenosomobacter endosymbioticus</name>
    <dbReference type="NCBI Taxonomy" id="2558174"/>
    <lineage>
        <taxon>Bacteria</taxon>
        <taxon>Pseudomonadati</taxon>
        <taxon>Pseudomonadota</taxon>
        <taxon>Alphaproteobacteria</taxon>
        <taxon>Holosporales</taxon>
        <taxon>Holosporaceae</taxon>
        <taxon>Candidatus Hydrogenosomobacter</taxon>
    </lineage>
</organism>
<dbReference type="EMBL" id="AP025225">
    <property type="protein sequence ID" value="BDB96320.1"/>
    <property type="molecule type" value="Genomic_DNA"/>
</dbReference>
<feature type="compositionally biased region" description="Basic and acidic residues" evidence="1">
    <location>
        <begin position="67"/>
        <end position="85"/>
    </location>
</feature>
<feature type="compositionally biased region" description="Basic and acidic residues" evidence="1">
    <location>
        <begin position="42"/>
        <end position="57"/>
    </location>
</feature>
<feature type="compositionally biased region" description="Polar residues" evidence="1">
    <location>
        <begin position="115"/>
        <end position="132"/>
    </location>
</feature>
<proteinExistence type="predicted"/>
<sequence length="189" mass="19638">MKKDYRKLFGALVVCALVASLGGGSFASGDEAQSKKGVASGEDSKSLDSEKKEEKIDGAPGASGKEPSLESGKEGSDSKIEDQKDKKKSSKGGKKAKKANRSKRAGKSRSRHHASAQSCGCSDANESNQNGIYKQIAPGSSCEAMSGVPSNCSATKPAAEEKAALPEEKKQSKDGEASPKEKPADSEKK</sequence>
<name>A0ABM7V946_9PROT</name>
<gene>
    <name evidence="3" type="ORF">HYD_4530</name>
</gene>
<evidence type="ECO:0000313" key="4">
    <source>
        <dbReference type="Proteomes" id="UP001320209"/>
    </source>
</evidence>